<protein>
    <recommendedName>
        <fullName evidence="5">Pentatricopeptide repeat protein</fullName>
    </recommendedName>
</protein>
<comment type="caution">
    <text evidence="3">The sequence shown here is derived from an EMBL/GenBank/DDBJ whole genome shotgun (WGS) entry which is preliminary data.</text>
</comment>
<feature type="region of interest" description="Disordered" evidence="2">
    <location>
        <begin position="131"/>
        <end position="160"/>
    </location>
</feature>
<dbReference type="Proteomes" id="UP001642501">
    <property type="component" value="Unassembled WGS sequence"/>
</dbReference>
<name>A0ABP0D4G9_9PEZI</name>
<keyword evidence="4" id="KW-1185">Reference proteome</keyword>
<organism evidence="3 4">
    <name type="scientific">Sporothrix epigloea</name>
    <dbReference type="NCBI Taxonomy" id="1892477"/>
    <lineage>
        <taxon>Eukaryota</taxon>
        <taxon>Fungi</taxon>
        <taxon>Dikarya</taxon>
        <taxon>Ascomycota</taxon>
        <taxon>Pezizomycotina</taxon>
        <taxon>Sordariomycetes</taxon>
        <taxon>Sordariomycetidae</taxon>
        <taxon>Ophiostomatales</taxon>
        <taxon>Ophiostomataceae</taxon>
        <taxon>Sporothrix</taxon>
    </lineage>
</organism>
<accession>A0ABP0D4G9</accession>
<evidence type="ECO:0008006" key="5">
    <source>
        <dbReference type="Google" id="ProtNLM"/>
    </source>
</evidence>
<proteinExistence type="predicted"/>
<evidence type="ECO:0000256" key="2">
    <source>
        <dbReference type="SAM" id="MobiDB-lite"/>
    </source>
</evidence>
<evidence type="ECO:0000313" key="3">
    <source>
        <dbReference type="EMBL" id="CAK7263120.1"/>
    </source>
</evidence>
<feature type="compositionally biased region" description="Polar residues" evidence="2">
    <location>
        <begin position="109"/>
        <end position="118"/>
    </location>
</feature>
<sequence>MARPSPPLPVPSKAAIQALRGLVLGTTCTLALVTEDRRRRINVARSAIQNGDRIRSARQYYPGGNAFAISLEEESLSVEPGAIHWQSQSQSQQGQSSNRDRIGVHEPLTPTNTSITSKASDAMLVPVPLKRKLSPSGHPSEHTSEVTISCPPTTNPIDSAHTIAPLRSESQTQSTVTSAPSSSPRLFAYPAMANRIQNQPRPLEQQSQEYTALARLGRLSRHNGPSVEESGSRPIADAPAETGRVKELNKTGSKAELRAALRALSASWRIADISSDERIALGKASANLCRSCQKAGHMDLAQEVLQLAVCYGQLDEATYLAHQPFPVVLSLAPLNMIRAGAVDAESEAALGETDWEANRDIFVRRLQGAVSLFLPTSSSLSCTQPELSKNLIQTAKKLLKCAIAVNDRDLINGIYLSITRCTGDFSDFSKWYSSKIEETGDPALLVSFFIAQPPLPESLSKHSFYKLGDRIVRAARLSHHVQAGHLFATLIALSASTSIRLRTSWVTELLFGHWQTTKDYNEIQRLFDMIKRQNDSRDGAAAATCHFDGAYRVMIQVALEAGRHAEAEALFSQLTAIKPSASHDIRVQGLFVLDKAKRGDWQGVQDDLQQCMKVASTEGLNPRDAERIFVPIAKEYVRTHTIGETEDFLKMNVEEVGIPLGRYMVTLLANEYGALREVRSFVAWLEYCAQAGFAVDAAFSNAILLNCRKHWKFGFYDLRTMYRKLRLLCPDFEDTVTQNIMTHAAVSSAKGIARPETAKGRVLSLRVGTPAVGTTATSNGAKAVLSKSGKLSTSPLSESRNFSNEDDLYVSMKQAFASGKPAKVVRMYKHAMRGGMPASTKCLKFAVGAAIKSGQSRVTQSNGHVDDSTFDPSMAIDLLETAHAAGHETDAAASYLAVAYIDATSPKSPQDEKRQSSKKASVAMAVKSILLRLNACGVEMSDLALNRAAFHMYKVGHMNGAIALALSAADLPVGGGRRGYNVWNYSVLILAYVRNADALGIRLATEGAAANGVLSETTSYKVLKQARRRLRHRQLELEATMQESASCDAEPVSHQECLTDAGQSHVQHLDAALDAIEDALELARAARQQLNIDRRNLEQEAMRIMQQAALGAESKLVESDRIQHLPKQQSVSYFKGGKSCSASSASDWDMLDLPIDEEGRLIDEAMPAPCVKAAGTS</sequence>
<evidence type="ECO:0000313" key="4">
    <source>
        <dbReference type="Proteomes" id="UP001642501"/>
    </source>
</evidence>
<evidence type="ECO:0000256" key="1">
    <source>
        <dbReference type="SAM" id="Coils"/>
    </source>
</evidence>
<dbReference type="EMBL" id="CAWUOM010000003">
    <property type="protein sequence ID" value="CAK7263120.1"/>
    <property type="molecule type" value="Genomic_DNA"/>
</dbReference>
<keyword evidence="1" id="KW-0175">Coiled coil</keyword>
<reference evidence="3 4" key="1">
    <citation type="submission" date="2024-01" db="EMBL/GenBank/DDBJ databases">
        <authorList>
            <person name="Allen C."/>
            <person name="Tagirdzhanova G."/>
        </authorList>
    </citation>
    <scope>NUCLEOTIDE SEQUENCE [LARGE SCALE GENOMIC DNA]</scope>
    <source>
        <strain evidence="3 4">CBS 573.63</strain>
    </source>
</reference>
<feature type="coiled-coil region" evidence="1">
    <location>
        <begin position="1023"/>
        <end position="1107"/>
    </location>
</feature>
<feature type="compositionally biased region" description="Polar residues" evidence="2">
    <location>
        <begin position="145"/>
        <end position="157"/>
    </location>
</feature>
<feature type="compositionally biased region" description="Low complexity" evidence="2">
    <location>
        <begin position="86"/>
        <end position="97"/>
    </location>
</feature>
<gene>
    <name evidence="3" type="ORF">SEPCBS57363_000406</name>
</gene>
<feature type="region of interest" description="Disordered" evidence="2">
    <location>
        <begin position="82"/>
        <end position="118"/>
    </location>
</feature>
<feature type="region of interest" description="Disordered" evidence="2">
    <location>
        <begin position="221"/>
        <end position="251"/>
    </location>
</feature>